<dbReference type="STRING" id="3988.B9T781"/>
<feature type="transmembrane region" description="Helical" evidence="2">
    <location>
        <begin position="192"/>
        <end position="209"/>
    </location>
</feature>
<protein>
    <submittedName>
        <fullName evidence="3">Uncharacterized protein</fullName>
    </submittedName>
</protein>
<name>B9T781_RICCO</name>
<feature type="coiled-coil region" evidence="1">
    <location>
        <begin position="97"/>
        <end position="124"/>
    </location>
</feature>
<evidence type="ECO:0000256" key="2">
    <source>
        <dbReference type="SAM" id="Phobius"/>
    </source>
</evidence>
<dbReference type="Proteomes" id="UP000008311">
    <property type="component" value="Unassembled WGS sequence"/>
</dbReference>
<dbReference type="eggNOG" id="ENOG502S4RF">
    <property type="taxonomic scope" value="Eukaryota"/>
</dbReference>
<keyword evidence="2" id="KW-0472">Membrane</keyword>
<dbReference type="PANTHER" id="PTHR33868:SF10">
    <property type="entry name" value="OS08G0483100 PROTEIN"/>
    <property type="match status" value="1"/>
</dbReference>
<evidence type="ECO:0000313" key="3">
    <source>
        <dbReference type="EMBL" id="EEF28282.1"/>
    </source>
</evidence>
<reference evidence="4" key="1">
    <citation type="journal article" date="2010" name="Nat. Biotechnol.">
        <title>Draft genome sequence of the oilseed species Ricinus communis.</title>
        <authorList>
            <person name="Chan A.P."/>
            <person name="Crabtree J."/>
            <person name="Zhao Q."/>
            <person name="Lorenzi H."/>
            <person name="Orvis J."/>
            <person name="Puiu D."/>
            <person name="Melake-Berhan A."/>
            <person name="Jones K.M."/>
            <person name="Redman J."/>
            <person name="Chen G."/>
            <person name="Cahoon E.B."/>
            <person name="Gedil M."/>
            <person name="Stanke M."/>
            <person name="Haas B.J."/>
            <person name="Wortman J.R."/>
            <person name="Fraser-Liggett C.M."/>
            <person name="Ravel J."/>
            <person name="Rabinowicz P.D."/>
        </authorList>
    </citation>
    <scope>NUCLEOTIDE SEQUENCE [LARGE SCALE GENOMIC DNA]</scope>
    <source>
        <strain evidence="4">cv. Hale</strain>
    </source>
</reference>
<proteinExistence type="predicted"/>
<dbReference type="InParanoid" id="B9T781"/>
<dbReference type="KEGG" id="rcu:8278149"/>
<keyword evidence="2" id="KW-1133">Transmembrane helix</keyword>
<sequence>MAGWAASNNNKKLNPGALDENDILMGALLARKSSIDLLQNCDLPPPLKVFSGSDRTIRSSMNRVFSMMGKEEENNEFDIHGSVGGGENGKLEILKALRLSQTRAREAEKKAASLAKENDCISNALLRESMQLFAYRQWVRLLEVQVMKLQSEGKHQGNRWCCSCGGRLEGVKKLLKDGEDCGSGDGGGGVCWILAWAFCIGIAGVRLAFGCRYLF</sequence>
<evidence type="ECO:0000313" key="4">
    <source>
        <dbReference type="Proteomes" id="UP000008311"/>
    </source>
</evidence>
<dbReference type="AlphaFoldDB" id="B9T781"/>
<dbReference type="EMBL" id="EQ974720">
    <property type="protein sequence ID" value="EEF28282.1"/>
    <property type="molecule type" value="Genomic_DNA"/>
</dbReference>
<dbReference type="PANTHER" id="PTHR33868">
    <property type="entry name" value="EXPRESSED PROTEIN"/>
    <property type="match status" value="1"/>
</dbReference>
<organism evidence="3 4">
    <name type="scientific">Ricinus communis</name>
    <name type="common">Castor bean</name>
    <dbReference type="NCBI Taxonomy" id="3988"/>
    <lineage>
        <taxon>Eukaryota</taxon>
        <taxon>Viridiplantae</taxon>
        <taxon>Streptophyta</taxon>
        <taxon>Embryophyta</taxon>
        <taxon>Tracheophyta</taxon>
        <taxon>Spermatophyta</taxon>
        <taxon>Magnoliopsida</taxon>
        <taxon>eudicotyledons</taxon>
        <taxon>Gunneridae</taxon>
        <taxon>Pentapetalae</taxon>
        <taxon>rosids</taxon>
        <taxon>fabids</taxon>
        <taxon>Malpighiales</taxon>
        <taxon>Euphorbiaceae</taxon>
        <taxon>Acalyphoideae</taxon>
        <taxon>Acalypheae</taxon>
        <taxon>Ricinus</taxon>
    </lineage>
</organism>
<keyword evidence="4" id="KW-1185">Reference proteome</keyword>
<dbReference type="OrthoDB" id="1673621at2759"/>
<evidence type="ECO:0000256" key="1">
    <source>
        <dbReference type="SAM" id="Coils"/>
    </source>
</evidence>
<gene>
    <name evidence="3" type="ORF">RCOM_0338110</name>
</gene>
<dbReference type="OMA" id="MGLMINK"/>
<keyword evidence="2" id="KW-0812">Transmembrane</keyword>
<accession>B9T781</accession>
<keyword evidence="1" id="KW-0175">Coiled coil</keyword>